<organism evidence="1 2">
    <name type="scientific">Dermatophagoides farinae</name>
    <name type="common">American house dust mite</name>
    <dbReference type="NCBI Taxonomy" id="6954"/>
    <lineage>
        <taxon>Eukaryota</taxon>
        <taxon>Metazoa</taxon>
        <taxon>Ecdysozoa</taxon>
        <taxon>Arthropoda</taxon>
        <taxon>Chelicerata</taxon>
        <taxon>Arachnida</taxon>
        <taxon>Acari</taxon>
        <taxon>Acariformes</taxon>
        <taxon>Sarcoptiformes</taxon>
        <taxon>Astigmata</taxon>
        <taxon>Psoroptidia</taxon>
        <taxon>Analgoidea</taxon>
        <taxon>Pyroglyphidae</taxon>
        <taxon>Dermatophagoidinae</taxon>
        <taxon>Dermatophagoides</taxon>
    </lineage>
</organism>
<dbReference type="EMBL" id="ASGP02000008">
    <property type="protein sequence ID" value="KAH9494078.1"/>
    <property type="molecule type" value="Genomic_DNA"/>
</dbReference>
<protein>
    <submittedName>
        <fullName evidence="1">Uncharacterized protein</fullName>
    </submittedName>
</protein>
<accession>A0A922HNM0</accession>
<gene>
    <name evidence="1" type="ORF">DERF_014794</name>
</gene>
<evidence type="ECO:0000313" key="2">
    <source>
        <dbReference type="Proteomes" id="UP000790347"/>
    </source>
</evidence>
<proteinExistence type="predicted"/>
<sequence>MVTNFLEFEYSIVELENSNGKYVSNTCQKWILFQIILVNNYKSFILSSSFNQMSDMTYDDDGDEVKVHLSLDHLVTISTNKNE</sequence>
<name>A0A922HNM0_DERFA</name>
<reference evidence="1" key="1">
    <citation type="submission" date="2013-05" db="EMBL/GenBank/DDBJ databases">
        <authorList>
            <person name="Yim A.K.Y."/>
            <person name="Chan T.F."/>
            <person name="Ji K.M."/>
            <person name="Liu X.Y."/>
            <person name="Zhou J.W."/>
            <person name="Li R.Q."/>
            <person name="Yang K.Y."/>
            <person name="Li J."/>
            <person name="Li M."/>
            <person name="Law P.T.W."/>
            <person name="Wu Y.L."/>
            <person name="Cai Z.L."/>
            <person name="Qin H."/>
            <person name="Bao Y."/>
            <person name="Leung R.K.K."/>
            <person name="Ng P.K.S."/>
            <person name="Zou J."/>
            <person name="Zhong X.J."/>
            <person name="Ran P.X."/>
            <person name="Zhong N.S."/>
            <person name="Liu Z.G."/>
            <person name="Tsui S.K.W."/>
        </authorList>
    </citation>
    <scope>NUCLEOTIDE SEQUENCE</scope>
    <source>
        <strain evidence="1">Derf</strain>
        <tissue evidence="1">Whole organism</tissue>
    </source>
</reference>
<evidence type="ECO:0000313" key="1">
    <source>
        <dbReference type="EMBL" id="KAH9494078.1"/>
    </source>
</evidence>
<keyword evidence="2" id="KW-1185">Reference proteome</keyword>
<dbReference type="Proteomes" id="UP000790347">
    <property type="component" value="Unassembled WGS sequence"/>
</dbReference>
<comment type="caution">
    <text evidence="1">The sequence shown here is derived from an EMBL/GenBank/DDBJ whole genome shotgun (WGS) entry which is preliminary data.</text>
</comment>
<reference evidence="1" key="2">
    <citation type="journal article" date="2022" name="Res Sq">
        <title>Comparative Genomics Reveals Insights into the Divergent Evolution of Astigmatic Mites and Household Pest Adaptations.</title>
        <authorList>
            <person name="Xiong Q."/>
            <person name="Wan A.T.-Y."/>
            <person name="Liu X.-Y."/>
            <person name="Fung C.S.-H."/>
            <person name="Xiao X."/>
            <person name="Malainual N."/>
            <person name="Hou J."/>
            <person name="Wang L."/>
            <person name="Wang M."/>
            <person name="Yang K."/>
            <person name="Cui Y."/>
            <person name="Leung E."/>
            <person name="Nong W."/>
            <person name="Shin S.-K."/>
            <person name="Au S."/>
            <person name="Jeong K.Y."/>
            <person name="Chew F.T."/>
            <person name="Hui J."/>
            <person name="Leung T.F."/>
            <person name="Tungtrongchitr A."/>
            <person name="Zhong N."/>
            <person name="Liu Z."/>
            <person name="Tsui S."/>
        </authorList>
    </citation>
    <scope>NUCLEOTIDE SEQUENCE</scope>
    <source>
        <strain evidence="1">Derf</strain>
        <tissue evidence="1">Whole organism</tissue>
    </source>
</reference>
<dbReference type="AlphaFoldDB" id="A0A922HNM0"/>